<dbReference type="Proteomes" id="UP001501175">
    <property type="component" value="Unassembled WGS sequence"/>
</dbReference>
<dbReference type="EMBL" id="BAABHD010000010">
    <property type="protein sequence ID" value="GAA4449692.1"/>
    <property type="molecule type" value="Genomic_DNA"/>
</dbReference>
<comment type="caution">
    <text evidence="1">The sequence shown here is derived from an EMBL/GenBank/DDBJ whole genome shotgun (WGS) entry which is preliminary data.</text>
</comment>
<organism evidence="1 2">
    <name type="scientific">Nibrella saemangeumensis</name>
    <dbReference type="NCBI Taxonomy" id="1084526"/>
    <lineage>
        <taxon>Bacteria</taxon>
        <taxon>Pseudomonadati</taxon>
        <taxon>Bacteroidota</taxon>
        <taxon>Cytophagia</taxon>
        <taxon>Cytophagales</taxon>
        <taxon>Spirosomataceae</taxon>
        <taxon>Nibrella</taxon>
    </lineage>
</organism>
<evidence type="ECO:0000313" key="2">
    <source>
        <dbReference type="Proteomes" id="UP001501175"/>
    </source>
</evidence>
<sequence length="83" mass="8996">MQGDVDTLVGADMLQKRLNGNAGRVSLGLTGEPTFITSYFNNPDTRFVPFLEENFITGTIDGKSEYIKSAGHIGYGSRGKHAD</sequence>
<accession>A0ABP8MJ80</accession>
<gene>
    <name evidence="1" type="ORF">GCM10023189_09190</name>
</gene>
<name>A0ABP8MJ80_9BACT</name>
<protein>
    <submittedName>
        <fullName evidence="1">Uncharacterized protein</fullName>
    </submittedName>
</protein>
<evidence type="ECO:0000313" key="1">
    <source>
        <dbReference type="EMBL" id="GAA4449692.1"/>
    </source>
</evidence>
<proteinExistence type="predicted"/>
<keyword evidence="2" id="KW-1185">Reference proteome</keyword>
<reference evidence="2" key="1">
    <citation type="journal article" date="2019" name="Int. J. Syst. Evol. Microbiol.">
        <title>The Global Catalogue of Microorganisms (GCM) 10K type strain sequencing project: providing services to taxonomists for standard genome sequencing and annotation.</title>
        <authorList>
            <consortium name="The Broad Institute Genomics Platform"/>
            <consortium name="The Broad Institute Genome Sequencing Center for Infectious Disease"/>
            <person name="Wu L."/>
            <person name="Ma J."/>
        </authorList>
    </citation>
    <scope>NUCLEOTIDE SEQUENCE [LARGE SCALE GENOMIC DNA]</scope>
    <source>
        <strain evidence="2">JCM 17927</strain>
    </source>
</reference>